<geneLocation type="plasmid" evidence="1">
    <name>unnamed</name>
</geneLocation>
<protein>
    <submittedName>
        <fullName evidence="1">Uncharacterized protein</fullName>
    </submittedName>
</protein>
<proteinExistence type="predicted"/>
<evidence type="ECO:0000313" key="1">
    <source>
        <dbReference type="EMBL" id="ESU75865.1"/>
    </source>
</evidence>
<gene>
    <name evidence="1" type="ORF">WRSd3_p00017</name>
    <name evidence="2" type="ORF">WRSd3_p00249</name>
</gene>
<sequence length="38" mass="4317">MSRWLEYGGAAESRRGEVASMLRGTEQKTIRDTLNQSM</sequence>
<dbReference type="EMBL" id="AXUT01000778">
    <property type="protein sequence ID" value="ESU76097.1"/>
    <property type="molecule type" value="Genomic_DNA"/>
</dbReference>
<dbReference type="AlphaFoldDB" id="A0A090N909"/>
<evidence type="ECO:0000313" key="3">
    <source>
        <dbReference type="Proteomes" id="UP000017944"/>
    </source>
</evidence>
<dbReference type="Proteomes" id="UP000017944">
    <property type="component" value="Unassembled WGS sequence"/>
</dbReference>
<dbReference type="EMBL" id="AXUT01000778">
    <property type="protein sequence ID" value="ESU75865.1"/>
    <property type="molecule type" value="Genomic_DNA"/>
</dbReference>
<evidence type="ECO:0000313" key="2">
    <source>
        <dbReference type="EMBL" id="ESU76097.1"/>
    </source>
</evidence>
<accession>A0A090N909</accession>
<name>A0A090N909_SHIDY</name>
<organism evidence="1 3">
    <name type="scientific">Shigella dysenteriae WRSd3</name>
    <dbReference type="NCBI Taxonomy" id="1401327"/>
    <lineage>
        <taxon>Bacteria</taxon>
        <taxon>Pseudomonadati</taxon>
        <taxon>Pseudomonadota</taxon>
        <taxon>Gammaproteobacteria</taxon>
        <taxon>Enterobacterales</taxon>
        <taxon>Enterobacteriaceae</taxon>
        <taxon>Shigella</taxon>
    </lineage>
</organism>
<keyword evidence="1" id="KW-0614">Plasmid</keyword>
<reference evidence="1 3" key="1">
    <citation type="submission" date="2013-10" db="EMBL/GenBank/DDBJ databases">
        <title>Draft genomes and the virulence plasmids of Sd1617 vaccine constructs: WRSd3 and WRSd5.</title>
        <authorList>
            <person name="Aksomboon Vongsawan A."/>
            <person name="Venkatesan M.M."/>
            <person name="Vaisvil B."/>
            <person name="Emel G."/>
            <person name="Kepatral V."/>
            <person name="Sethabutr O."/>
            <person name="Serichantalergs O."/>
            <person name="Mason C."/>
        </authorList>
    </citation>
    <scope>NUCLEOTIDE SEQUENCE [LARGE SCALE GENOMIC DNA]</scope>
    <source>
        <strain evidence="1 3">WRSd3</strain>
        <plasmid evidence="1">unnamed</plasmid>
    </source>
</reference>
<comment type="caution">
    <text evidence="1">The sequence shown here is derived from an EMBL/GenBank/DDBJ whole genome shotgun (WGS) entry which is preliminary data.</text>
</comment>